<organism evidence="3 4">
    <name type="scientific">Actinomadura rayongensis</name>
    <dbReference type="NCBI Taxonomy" id="1429076"/>
    <lineage>
        <taxon>Bacteria</taxon>
        <taxon>Bacillati</taxon>
        <taxon>Actinomycetota</taxon>
        <taxon>Actinomycetes</taxon>
        <taxon>Streptosporangiales</taxon>
        <taxon>Thermomonosporaceae</taxon>
        <taxon>Actinomadura</taxon>
    </lineage>
</organism>
<comment type="subcellular location">
    <subcellularLocation>
        <location evidence="2">Cytoplasm</location>
    </subcellularLocation>
</comment>
<dbReference type="AlphaFoldDB" id="A0A6I4W9T2"/>
<dbReference type="GO" id="GO:0043743">
    <property type="term" value="F:LPPG:FO 2-phospho-L-lactate transferase activity"/>
    <property type="evidence" value="ECO:0007669"/>
    <property type="project" value="InterPro"/>
</dbReference>
<name>A0A6I4W9T2_9ACTN</name>
<dbReference type="InterPro" id="IPR010119">
    <property type="entry name" value="Gluconeogen_factor"/>
</dbReference>
<dbReference type="GO" id="GO:0005737">
    <property type="term" value="C:cytoplasm"/>
    <property type="evidence" value="ECO:0007669"/>
    <property type="project" value="UniProtKB-SubCell"/>
</dbReference>
<evidence type="ECO:0000256" key="1">
    <source>
        <dbReference type="ARBA" id="ARBA00022490"/>
    </source>
</evidence>
<dbReference type="Gene3D" id="3.40.50.10680">
    <property type="entry name" value="CofD-like domains"/>
    <property type="match status" value="1"/>
</dbReference>
<dbReference type="Proteomes" id="UP000431901">
    <property type="component" value="Unassembled WGS sequence"/>
</dbReference>
<comment type="similarity">
    <text evidence="2">Belongs to the gluconeogenesis factor family.</text>
</comment>
<dbReference type="PANTHER" id="PTHR30135:SF3">
    <property type="entry name" value="GLUCONEOGENESIS FACTOR-RELATED"/>
    <property type="match status" value="1"/>
</dbReference>
<comment type="caution">
    <text evidence="3">The sequence shown here is derived from an EMBL/GenBank/DDBJ whole genome shotgun (WGS) entry which is preliminary data.</text>
</comment>
<dbReference type="InterPro" id="IPR002882">
    <property type="entry name" value="CofD"/>
</dbReference>
<dbReference type="OrthoDB" id="9783842at2"/>
<sequence>MVALGGGHGLYAALSALRRVTDRLTGIVTVADDGGSSGRLRAELGVLPPGDLRMALAALCGDDEWGQTWRDVVQHRFRSGGVLHDHAVGNLLIVALWELLAERAGPTGSTVEGLDWVGRLLGAHGRVLPMASVPMDIVAEVRGADPARPRVITRVKGQVACASTAGTVLGVDLVPADPPACPEALAAVDDADWVVFGPGSWFTSVLPHLKVPALARSLVRTSARRIVALNLVPQPGETDDFSPQNHLEVLQAHAPDLRVDVVLADRGVVDDAEALEKAVAALGGRLVLADVADPGGAPRHDPALLAQAFVQIFAQ</sequence>
<proteinExistence type="inferred from homology"/>
<dbReference type="PANTHER" id="PTHR30135">
    <property type="entry name" value="UNCHARACTERIZED PROTEIN YVCK-RELATED"/>
    <property type="match status" value="1"/>
</dbReference>
<protein>
    <recommendedName>
        <fullName evidence="2">Putative gluconeogenesis factor</fullName>
    </recommendedName>
</protein>
<keyword evidence="4" id="KW-1185">Reference proteome</keyword>
<comment type="function">
    <text evidence="2">Required for morphogenesis under gluconeogenic growth conditions.</text>
</comment>
<dbReference type="HAMAP" id="MF_00973">
    <property type="entry name" value="Gluconeogen_factor"/>
    <property type="match status" value="1"/>
</dbReference>
<dbReference type="RefSeq" id="WP_161106002.1">
    <property type="nucleotide sequence ID" value="NZ_JBHLYI010000011.1"/>
</dbReference>
<dbReference type="CDD" id="cd07187">
    <property type="entry name" value="YvcK_like"/>
    <property type="match status" value="1"/>
</dbReference>
<dbReference type="GO" id="GO:0008360">
    <property type="term" value="P:regulation of cell shape"/>
    <property type="evidence" value="ECO:0007669"/>
    <property type="project" value="UniProtKB-UniRule"/>
</dbReference>
<gene>
    <name evidence="3" type="primary">yvcK</name>
    <name evidence="3" type="ORF">GQ466_26635</name>
</gene>
<reference evidence="3 4" key="1">
    <citation type="submission" date="2019-12" db="EMBL/GenBank/DDBJ databases">
        <title>Nocardia macrotermitis sp. nov. and Nocardia aurantia sp. nov., isolated from the gut of the fungus growing-termite Macrotermes natalensis.</title>
        <authorList>
            <person name="Christine B."/>
            <person name="Rene B."/>
        </authorList>
    </citation>
    <scope>NUCLEOTIDE SEQUENCE [LARGE SCALE GENOMIC DNA]</scope>
    <source>
        <strain evidence="3 4">DSM 102126</strain>
    </source>
</reference>
<dbReference type="Pfam" id="PF01933">
    <property type="entry name" value="CofD"/>
    <property type="match status" value="1"/>
</dbReference>
<accession>A0A6I4W9T2</accession>
<evidence type="ECO:0000313" key="3">
    <source>
        <dbReference type="EMBL" id="MXQ67599.1"/>
    </source>
</evidence>
<dbReference type="SUPFAM" id="SSF142338">
    <property type="entry name" value="CofD-like"/>
    <property type="match status" value="1"/>
</dbReference>
<dbReference type="InterPro" id="IPR038136">
    <property type="entry name" value="CofD-like_dom_sf"/>
</dbReference>
<dbReference type="NCBIfam" id="TIGR01826">
    <property type="entry name" value="CofD_related"/>
    <property type="match status" value="1"/>
</dbReference>
<evidence type="ECO:0000313" key="4">
    <source>
        <dbReference type="Proteomes" id="UP000431901"/>
    </source>
</evidence>
<keyword evidence="1 2" id="KW-0963">Cytoplasm</keyword>
<evidence type="ECO:0000256" key="2">
    <source>
        <dbReference type="HAMAP-Rule" id="MF_00973"/>
    </source>
</evidence>
<dbReference type="EMBL" id="WUTW01000008">
    <property type="protein sequence ID" value="MXQ67599.1"/>
    <property type="molecule type" value="Genomic_DNA"/>
</dbReference>